<dbReference type="EMBL" id="JARJCN010000005">
    <property type="protein sequence ID" value="KAJ7100804.1"/>
    <property type="molecule type" value="Genomic_DNA"/>
</dbReference>
<dbReference type="Proteomes" id="UP001222325">
    <property type="component" value="Unassembled WGS sequence"/>
</dbReference>
<dbReference type="PRINTS" id="PR00081">
    <property type="entry name" value="GDHRDH"/>
</dbReference>
<dbReference type="Gene3D" id="3.40.50.720">
    <property type="entry name" value="NAD(P)-binding Rossmann-like Domain"/>
    <property type="match status" value="1"/>
</dbReference>
<reference evidence="4" key="1">
    <citation type="submission" date="2023-03" db="EMBL/GenBank/DDBJ databases">
        <title>Massive genome expansion in bonnet fungi (Mycena s.s.) driven by repeated elements and novel gene families across ecological guilds.</title>
        <authorList>
            <consortium name="Lawrence Berkeley National Laboratory"/>
            <person name="Harder C.B."/>
            <person name="Miyauchi S."/>
            <person name="Viragh M."/>
            <person name="Kuo A."/>
            <person name="Thoen E."/>
            <person name="Andreopoulos B."/>
            <person name="Lu D."/>
            <person name="Skrede I."/>
            <person name="Drula E."/>
            <person name="Henrissat B."/>
            <person name="Morin E."/>
            <person name="Kohler A."/>
            <person name="Barry K."/>
            <person name="LaButti K."/>
            <person name="Morin E."/>
            <person name="Salamov A."/>
            <person name="Lipzen A."/>
            <person name="Mereny Z."/>
            <person name="Hegedus B."/>
            <person name="Baldrian P."/>
            <person name="Stursova M."/>
            <person name="Weitz H."/>
            <person name="Taylor A."/>
            <person name="Grigoriev I.V."/>
            <person name="Nagy L.G."/>
            <person name="Martin F."/>
            <person name="Kauserud H."/>
        </authorList>
    </citation>
    <scope>NUCLEOTIDE SEQUENCE</scope>
    <source>
        <strain evidence="4">CBHHK173m</strain>
    </source>
</reference>
<dbReference type="PRINTS" id="PR00080">
    <property type="entry name" value="SDRFAMILY"/>
</dbReference>
<evidence type="ECO:0000256" key="3">
    <source>
        <dbReference type="ARBA" id="ARBA00023002"/>
    </source>
</evidence>
<dbReference type="InterPro" id="IPR036291">
    <property type="entry name" value="NAD(P)-bd_dom_sf"/>
</dbReference>
<evidence type="ECO:0000313" key="5">
    <source>
        <dbReference type="Proteomes" id="UP001222325"/>
    </source>
</evidence>
<dbReference type="PANTHER" id="PTHR43639:SF1">
    <property type="entry name" value="SHORT-CHAIN DEHYDROGENASE_REDUCTASE FAMILY PROTEIN"/>
    <property type="match status" value="1"/>
</dbReference>
<evidence type="ECO:0000256" key="2">
    <source>
        <dbReference type="ARBA" id="ARBA00022857"/>
    </source>
</evidence>
<keyword evidence="2" id="KW-0521">NADP</keyword>
<gene>
    <name evidence="4" type="ORF">B0H15DRAFT_1018107</name>
</gene>
<dbReference type="GO" id="GO:0016491">
    <property type="term" value="F:oxidoreductase activity"/>
    <property type="evidence" value="ECO:0007669"/>
    <property type="project" value="UniProtKB-KW"/>
</dbReference>
<comment type="caution">
    <text evidence="4">The sequence shown here is derived from an EMBL/GenBank/DDBJ whole genome shotgun (WGS) entry which is preliminary data.</text>
</comment>
<dbReference type="FunFam" id="3.40.50.720:FF:000084">
    <property type="entry name" value="Short-chain dehydrogenase reductase"/>
    <property type="match status" value="1"/>
</dbReference>
<comment type="similarity">
    <text evidence="1">Belongs to the short-chain dehydrogenases/reductases (SDR) family.</text>
</comment>
<protein>
    <submittedName>
        <fullName evidence="4">Uncharacterized protein</fullName>
    </submittedName>
</protein>
<proteinExistence type="inferred from homology"/>
<dbReference type="AlphaFoldDB" id="A0AAD6XSV4"/>
<dbReference type="SUPFAM" id="SSF51735">
    <property type="entry name" value="NAD(P)-binding Rossmann-fold domains"/>
    <property type="match status" value="1"/>
</dbReference>
<keyword evidence="5" id="KW-1185">Reference proteome</keyword>
<dbReference type="PANTHER" id="PTHR43639">
    <property type="entry name" value="OXIDOREDUCTASE, SHORT-CHAIN DEHYDROGENASE/REDUCTASE FAMILY (AFU_ORTHOLOGUE AFUA_5G02870)"/>
    <property type="match status" value="1"/>
</dbReference>
<evidence type="ECO:0000313" key="4">
    <source>
        <dbReference type="EMBL" id="KAJ7100804.1"/>
    </source>
</evidence>
<dbReference type="InterPro" id="IPR002347">
    <property type="entry name" value="SDR_fam"/>
</dbReference>
<dbReference type="Pfam" id="PF13561">
    <property type="entry name" value="adh_short_C2"/>
    <property type="match status" value="1"/>
</dbReference>
<evidence type="ECO:0000256" key="1">
    <source>
        <dbReference type="ARBA" id="ARBA00006484"/>
    </source>
</evidence>
<dbReference type="PROSITE" id="PS00061">
    <property type="entry name" value="ADH_SHORT"/>
    <property type="match status" value="1"/>
</dbReference>
<keyword evidence="3" id="KW-0560">Oxidoreductase</keyword>
<sequence length="264" mass="27299">MSVSVNNGPGIALVTGAARGIGKAIALRLADDGFDVAVNDTPGNADSLSKVVDEISAKGRKSSAHVADVSVEGEVKAMVEEVARAHGGLDVMVANAGVCHVGPFSDTSADAFDRIMAVNARGTFLCYKYAGMQMVTQGKGGRIIGACSIAGKRATSAYLGVYCASKFAVRGLTQAAALEFGPHGITVNAYAPGAIETDMLNFVVTNSSKYKSTENVVRDFSQQAALTRLGTPTDIANLVSFIASKESQFITGQSLSINGGTFFD</sequence>
<name>A0AAD6XSV4_9AGAR</name>
<dbReference type="InterPro" id="IPR020904">
    <property type="entry name" value="Sc_DH/Rdtase_CS"/>
</dbReference>
<organism evidence="4 5">
    <name type="scientific">Mycena belliarum</name>
    <dbReference type="NCBI Taxonomy" id="1033014"/>
    <lineage>
        <taxon>Eukaryota</taxon>
        <taxon>Fungi</taxon>
        <taxon>Dikarya</taxon>
        <taxon>Basidiomycota</taxon>
        <taxon>Agaricomycotina</taxon>
        <taxon>Agaricomycetes</taxon>
        <taxon>Agaricomycetidae</taxon>
        <taxon>Agaricales</taxon>
        <taxon>Marasmiineae</taxon>
        <taxon>Mycenaceae</taxon>
        <taxon>Mycena</taxon>
    </lineage>
</organism>
<accession>A0AAD6XSV4</accession>